<proteinExistence type="predicted"/>
<evidence type="ECO:0000313" key="2">
    <source>
        <dbReference type="EMBL" id="ETO19050.1"/>
    </source>
</evidence>
<protein>
    <submittedName>
        <fullName evidence="2">Nucleocytoplasmic transport chaperone Srp40 (Predicted)</fullName>
    </submittedName>
</protein>
<feature type="compositionally biased region" description="Polar residues" evidence="1">
    <location>
        <begin position="84"/>
        <end position="93"/>
    </location>
</feature>
<sequence length="175" mass="19006">MCHSTNKKKHIVCLFNPIQSHNYLVDIQYELRSTIAKMTKAENDLARLLETIGNGSPLHTKLEQIHRNVARHKRSVTSIEQTWSEQLGSTDRSLPSDDASHDPVHSGSGGNDNEDADGAVRHKDGGQDNGQNPSSKHANESASTQPAISSSSSSSSSHHENRSSLEASALLFELG</sequence>
<feature type="compositionally biased region" description="Low complexity" evidence="1">
    <location>
        <begin position="164"/>
        <end position="175"/>
    </location>
</feature>
<organism evidence="2 3">
    <name type="scientific">Reticulomyxa filosa</name>
    <dbReference type="NCBI Taxonomy" id="46433"/>
    <lineage>
        <taxon>Eukaryota</taxon>
        <taxon>Sar</taxon>
        <taxon>Rhizaria</taxon>
        <taxon>Retaria</taxon>
        <taxon>Foraminifera</taxon>
        <taxon>Monothalamids</taxon>
        <taxon>Reticulomyxidae</taxon>
        <taxon>Reticulomyxa</taxon>
    </lineage>
</organism>
<reference evidence="2 3" key="1">
    <citation type="journal article" date="2013" name="Curr. Biol.">
        <title>The Genome of the Foraminiferan Reticulomyxa filosa.</title>
        <authorList>
            <person name="Glockner G."/>
            <person name="Hulsmann N."/>
            <person name="Schleicher M."/>
            <person name="Noegel A.A."/>
            <person name="Eichinger L."/>
            <person name="Gallinger C."/>
            <person name="Pawlowski J."/>
            <person name="Sierra R."/>
            <person name="Euteneuer U."/>
            <person name="Pillet L."/>
            <person name="Moustafa A."/>
            <person name="Platzer M."/>
            <person name="Groth M."/>
            <person name="Szafranski K."/>
            <person name="Schliwa M."/>
        </authorList>
    </citation>
    <scope>NUCLEOTIDE SEQUENCE [LARGE SCALE GENOMIC DNA]</scope>
</reference>
<dbReference type="EMBL" id="ASPP01014097">
    <property type="protein sequence ID" value="ETO19050.1"/>
    <property type="molecule type" value="Genomic_DNA"/>
</dbReference>
<feature type="non-terminal residue" evidence="2">
    <location>
        <position position="175"/>
    </location>
</feature>
<dbReference type="AlphaFoldDB" id="X6MYE5"/>
<feature type="compositionally biased region" description="Polar residues" evidence="1">
    <location>
        <begin position="129"/>
        <end position="148"/>
    </location>
</feature>
<feature type="region of interest" description="Disordered" evidence="1">
    <location>
        <begin position="84"/>
        <end position="175"/>
    </location>
</feature>
<evidence type="ECO:0000256" key="1">
    <source>
        <dbReference type="SAM" id="MobiDB-lite"/>
    </source>
</evidence>
<accession>X6MYE5</accession>
<name>X6MYE5_RETFI</name>
<keyword evidence="3" id="KW-1185">Reference proteome</keyword>
<gene>
    <name evidence="2" type="ORF">RFI_18186</name>
</gene>
<evidence type="ECO:0000313" key="3">
    <source>
        <dbReference type="Proteomes" id="UP000023152"/>
    </source>
</evidence>
<feature type="compositionally biased region" description="Basic and acidic residues" evidence="1">
    <location>
        <begin position="94"/>
        <end position="104"/>
    </location>
</feature>
<comment type="caution">
    <text evidence="2">The sequence shown here is derived from an EMBL/GenBank/DDBJ whole genome shotgun (WGS) entry which is preliminary data.</text>
</comment>
<dbReference type="Proteomes" id="UP000023152">
    <property type="component" value="Unassembled WGS sequence"/>
</dbReference>